<sequence>MTANRAGVGFHGASFRKSLPWAEIESIALGRLPHRFNKGPYALHFRMRGGETFRVGAVEHGEAVQARLAQLDRLAGRQVVEGDGETLPTRTIKVKLPW</sequence>
<dbReference type="Proteomes" id="UP000501568">
    <property type="component" value="Chromosome"/>
</dbReference>
<name>A0A6G6Y8P2_9SPHN</name>
<evidence type="ECO:0000313" key="2">
    <source>
        <dbReference type="Proteomes" id="UP000501568"/>
    </source>
</evidence>
<organism evidence="1 2">
    <name type="scientific">Stakelama tenebrarum</name>
    <dbReference type="NCBI Taxonomy" id="2711215"/>
    <lineage>
        <taxon>Bacteria</taxon>
        <taxon>Pseudomonadati</taxon>
        <taxon>Pseudomonadota</taxon>
        <taxon>Alphaproteobacteria</taxon>
        <taxon>Sphingomonadales</taxon>
        <taxon>Sphingomonadaceae</taxon>
        <taxon>Stakelama</taxon>
    </lineage>
</organism>
<reference evidence="1 2" key="1">
    <citation type="submission" date="2020-02" db="EMBL/GenBank/DDBJ databases">
        <authorList>
            <person name="Zheng R.K."/>
            <person name="Sun C.M."/>
        </authorList>
    </citation>
    <scope>NUCLEOTIDE SEQUENCE [LARGE SCALE GENOMIC DNA]</scope>
    <source>
        <strain evidence="2">zrk23</strain>
    </source>
</reference>
<accession>A0A6G6Y8P2</accession>
<dbReference type="EMBL" id="CP049109">
    <property type="protein sequence ID" value="QIG81280.1"/>
    <property type="molecule type" value="Genomic_DNA"/>
</dbReference>
<gene>
    <name evidence="1" type="ORF">G5C33_16830</name>
</gene>
<keyword evidence="2" id="KW-1185">Reference proteome</keyword>
<protein>
    <submittedName>
        <fullName evidence="1">Uncharacterized protein</fullName>
    </submittedName>
</protein>
<proteinExistence type="predicted"/>
<evidence type="ECO:0000313" key="1">
    <source>
        <dbReference type="EMBL" id="QIG81280.1"/>
    </source>
</evidence>
<dbReference type="AlphaFoldDB" id="A0A6G6Y8P2"/>
<dbReference type="RefSeq" id="WP_165328206.1">
    <property type="nucleotide sequence ID" value="NZ_CP049109.1"/>
</dbReference>
<dbReference type="KEGG" id="spzr:G5C33_16830"/>